<dbReference type="EMBL" id="LJIJ01000821">
    <property type="protein sequence ID" value="ODM94332.1"/>
    <property type="molecule type" value="Genomic_DNA"/>
</dbReference>
<dbReference type="Pfam" id="PF03417">
    <property type="entry name" value="AAT"/>
    <property type="match status" value="1"/>
</dbReference>
<organism evidence="2 3">
    <name type="scientific">Orchesella cincta</name>
    <name type="common">Springtail</name>
    <name type="synonym">Podura cincta</name>
    <dbReference type="NCBI Taxonomy" id="48709"/>
    <lineage>
        <taxon>Eukaryota</taxon>
        <taxon>Metazoa</taxon>
        <taxon>Ecdysozoa</taxon>
        <taxon>Arthropoda</taxon>
        <taxon>Hexapoda</taxon>
        <taxon>Collembola</taxon>
        <taxon>Entomobryomorpha</taxon>
        <taxon>Entomobryoidea</taxon>
        <taxon>Orchesellidae</taxon>
        <taxon>Orchesellinae</taxon>
        <taxon>Orchesella</taxon>
    </lineage>
</organism>
<sequence length="403" mass="44660">MEPELNVVPVLYARGTNYQVGFSIGSAFGSLIHDFLRDLPFYNKAVLPFYQLPEGRRAYENVLQICKAQFPQYVKEIEGTADGAGIPFYKVGIILSIPKAKPADILLISVCLHIEQLFILHVEELMTASELNPPPLTDLGCTDIMINKADGVVMGHTEDAFPECFGRTYIVQAEILDKEGNVIEQFSSVAYPGLLPGYTMGFNKFGMVHSVNTVNPANRNPNGTPREFLARALVGVKSLDEALNVLRNPGYGIADGFNLNIHFANQAGPKVVYSIEVGPSQNEKKESELDILEVPYGDSYFHCNRYVRLPAENKQYFVAVSSDYRNETLKALPKAQNANEMRTLLSDKSNPEWPVFRGGRGEDKGKTVMTGIFELSKKTWSIYTGPAATTTPVAVIHLNMECH</sequence>
<comment type="caution">
    <text evidence="2">The sequence shown here is derived from an EMBL/GenBank/DDBJ whole genome shotgun (WGS) entry which is preliminary data.</text>
</comment>
<dbReference type="NCBIfam" id="NF040521">
    <property type="entry name" value="C45_proenzyme"/>
    <property type="match status" value="1"/>
</dbReference>
<dbReference type="InterPro" id="IPR005079">
    <property type="entry name" value="Peptidase_C45_hydrolase"/>
</dbReference>
<proteinExistence type="predicted"/>
<feature type="domain" description="Peptidase C45 hydrolase" evidence="1">
    <location>
        <begin position="148"/>
        <end position="385"/>
    </location>
</feature>
<dbReference type="Gene3D" id="3.60.60.10">
    <property type="entry name" value="Penicillin V Acylase, Chain A"/>
    <property type="match status" value="1"/>
</dbReference>
<dbReference type="InterPro" id="IPR047794">
    <property type="entry name" value="C45_proenzyme-like"/>
</dbReference>
<dbReference type="Gene3D" id="1.10.10.2120">
    <property type="match status" value="1"/>
</dbReference>
<protein>
    <recommendedName>
        <fullName evidence="1">Peptidase C45 hydrolase domain-containing protein</fullName>
    </recommendedName>
</protein>
<reference evidence="2 3" key="1">
    <citation type="journal article" date="2016" name="Genome Biol. Evol.">
        <title>Gene Family Evolution Reflects Adaptation to Soil Environmental Stressors in the Genome of the Collembolan Orchesella cincta.</title>
        <authorList>
            <person name="Faddeeva-Vakhrusheva A."/>
            <person name="Derks M.F."/>
            <person name="Anvar S.Y."/>
            <person name="Agamennone V."/>
            <person name="Suring W."/>
            <person name="Smit S."/>
            <person name="van Straalen N.M."/>
            <person name="Roelofs D."/>
        </authorList>
    </citation>
    <scope>NUCLEOTIDE SEQUENCE [LARGE SCALE GENOMIC DNA]</scope>
    <source>
        <tissue evidence="2">Mixed pool</tissue>
    </source>
</reference>
<dbReference type="OMA" id="DKYPIYM"/>
<dbReference type="InterPro" id="IPR047801">
    <property type="entry name" value="Peptidase_C45"/>
</dbReference>
<gene>
    <name evidence="2" type="ORF">Ocin01_12347</name>
</gene>
<dbReference type="PANTHER" id="PTHR34180">
    <property type="entry name" value="PEPTIDASE C45"/>
    <property type="match status" value="1"/>
</dbReference>
<dbReference type="OrthoDB" id="189997at2759"/>
<evidence type="ECO:0000259" key="1">
    <source>
        <dbReference type="Pfam" id="PF03417"/>
    </source>
</evidence>
<dbReference type="Proteomes" id="UP000094527">
    <property type="component" value="Unassembled WGS sequence"/>
</dbReference>
<keyword evidence="3" id="KW-1185">Reference proteome</keyword>
<evidence type="ECO:0000313" key="2">
    <source>
        <dbReference type="EMBL" id="ODM94332.1"/>
    </source>
</evidence>
<dbReference type="AlphaFoldDB" id="A0A1D2MN45"/>
<accession>A0A1D2MN45</accession>
<dbReference type="STRING" id="48709.A0A1D2MN45"/>
<evidence type="ECO:0000313" key="3">
    <source>
        <dbReference type="Proteomes" id="UP000094527"/>
    </source>
</evidence>
<name>A0A1D2MN45_ORCCI</name>
<dbReference type="PANTHER" id="PTHR34180:SF1">
    <property type="entry name" value="BETA-ALANYL-DOPAMINE_CARCININE HYDROLASE"/>
    <property type="match status" value="1"/>
</dbReference>